<gene>
    <name evidence="2" type="ORF">OUZ56_012586</name>
</gene>
<dbReference type="Proteomes" id="UP001234178">
    <property type="component" value="Unassembled WGS sequence"/>
</dbReference>
<comment type="caution">
    <text evidence="2">The sequence shown here is derived from an EMBL/GenBank/DDBJ whole genome shotgun (WGS) entry which is preliminary data.</text>
</comment>
<evidence type="ECO:0000313" key="2">
    <source>
        <dbReference type="EMBL" id="KAK4007429.1"/>
    </source>
</evidence>
<sequence>MSYIKGTQGNNKVKHSDHQPNNKSTFERSVVADYPEMISSLPTSIDDLGIFIPADNWTELNQGLVNRPSHNTYLVEAMFVGEVHSIRKSVTVDFLHSTVTTYMLGKLCDPTNSGMENPQKF</sequence>
<reference evidence="2 3" key="1">
    <citation type="journal article" date="2023" name="Nucleic Acids Res.">
        <title>The hologenome of Daphnia magna reveals possible DNA methylation and microbiome-mediated evolution of the host genome.</title>
        <authorList>
            <person name="Chaturvedi A."/>
            <person name="Li X."/>
            <person name="Dhandapani V."/>
            <person name="Marshall H."/>
            <person name="Kissane S."/>
            <person name="Cuenca-Cambronero M."/>
            <person name="Asole G."/>
            <person name="Calvet F."/>
            <person name="Ruiz-Romero M."/>
            <person name="Marangio P."/>
            <person name="Guigo R."/>
            <person name="Rago D."/>
            <person name="Mirbahai L."/>
            <person name="Eastwood N."/>
            <person name="Colbourne J.K."/>
            <person name="Zhou J."/>
            <person name="Mallon E."/>
            <person name="Orsini L."/>
        </authorList>
    </citation>
    <scope>NUCLEOTIDE SEQUENCE [LARGE SCALE GENOMIC DNA]</scope>
    <source>
        <strain evidence="2">LRV0_1</strain>
    </source>
</reference>
<feature type="region of interest" description="Disordered" evidence="1">
    <location>
        <begin position="1"/>
        <end position="27"/>
    </location>
</feature>
<dbReference type="EMBL" id="JAOYFB010000002">
    <property type="protein sequence ID" value="KAK4007429.1"/>
    <property type="molecule type" value="Genomic_DNA"/>
</dbReference>
<accession>A0ABQ9Z3F9</accession>
<keyword evidence="3" id="KW-1185">Reference proteome</keyword>
<organism evidence="2 3">
    <name type="scientific">Daphnia magna</name>
    <dbReference type="NCBI Taxonomy" id="35525"/>
    <lineage>
        <taxon>Eukaryota</taxon>
        <taxon>Metazoa</taxon>
        <taxon>Ecdysozoa</taxon>
        <taxon>Arthropoda</taxon>
        <taxon>Crustacea</taxon>
        <taxon>Branchiopoda</taxon>
        <taxon>Diplostraca</taxon>
        <taxon>Cladocera</taxon>
        <taxon>Anomopoda</taxon>
        <taxon>Daphniidae</taxon>
        <taxon>Daphnia</taxon>
    </lineage>
</organism>
<feature type="compositionally biased region" description="Polar residues" evidence="1">
    <location>
        <begin position="1"/>
        <end position="11"/>
    </location>
</feature>
<evidence type="ECO:0000313" key="3">
    <source>
        <dbReference type="Proteomes" id="UP001234178"/>
    </source>
</evidence>
<evidence type="ECO:0000256" key="1">
    <source>
        <dbReference type="SAM" id="MobiDB-lite"/>
    </source>
</evidence>
<proteinExistence type="predicted"/>
<name>A0ABQ9Z3F9_9CRUS</name>
<protein>
    <submittedName>
        <fullName evidence="2">Uncharacterized protein</fullName>
    </submittedName>
</protein>